<keyword evidence="1" id="KW-0732">Signal</keyword>
<dbReference type="GO" id="GO:0016491">
    <property type="term" value="F:oxidoreductase activity"/>
    <property type="evidence" value="ECO:0007669"/>
    <property type="project" value="InterPro"/>
</dbReference>
<dbReference type="PANTHER" id="PTHR42852">
    <property type="entry name" value="THIOL:DISULFIDE INTERCHANGE PROTEIN DSBE"/>
    <property type="match status" value="1"/>
</dbReference>
<dbReference type="AlphaFoldDB" id="A0A1H3X5U6"/>
<gene>
    <name evidence="3" type="ORF">SAMN05660909_00253</name>
</gene>
<dbReference type="STRING" id="408074.SAMN05660909_00253"/>
<evidence type="ECO:0000256" key="1">
    <source>
        <dbReference type="SAM" id="SignalP"/>
    </source>
</evidence>
<organism evidence="3 4">
    <name type="scientific">Chitinophaga terrae</name>
    <name type="common">ex Kim and Jung 2007</name>
    <dbReference type="NCBI Taxonomy" id="408074"/>
    <lineage>
        <taxon>Bacteria</taxon>
        <taxon>Pseudomonadati</taxon>
        <taxon>Bacteroidota</taxon>
        <taxon>Chitinophagia</taxon>
        <taxon>Chitinophagales</taxon>
        <taxon>Chitinophagaceae</taxon>
        <taxon>Chitinophaga</taxon>
    </lineage>
</organism>
<dbReference type="Gene3D" id="3.40.30.10">
    <property type="entry name" value="Glutaredoxin"/>
    <property type="match status" value="1"/>
</dbReference>
<protein>
    <submittedName>
        <fullName evidence="3">Peroxiredoxin</fullName>
    </submittedName>
</protein>
<dbReference type="CDD" id="cd02966">
    <property type="entry name" value="TlpA_like_family"/>
    <property type="match status" value="1"/>
</dbReference>
<feature type="domain" description="Thioredoxin" evidence="2">
    <location>
        <begin position="390"/>
        <end position="536"/>
    </location>
</feature>
<dbReference type="PANTHER" id="PTHR42852:SF17">
    <property type="entry name" value="THIOREDOXIN-LIKE PROTEIN HI_1115"/>
    <property type="match status" value="1"/>
</dbReference>
<dbReference type="SUPFAM" id="SSF52833">
    <property type="entry name" value="Thioredoxin-like"/>
    <property type="match status" value="1"/>
</dbReference>
<dbReference type="InterPro" id="IPR013766">
    <property type="entry name" value="Thioredoxin_domain"/>
</dbReference>
<dbReference type="OrthoDB" id="634996at2"/>
<accession>A0A1H3X5U6</accession>
<feature type="signal peptide" evidence="1">
    <location>
        <begin position="1"/>
        <end position="19"/>
    </location>
</feature>
<dbReference type="InterPro" id="IPR050553">
    <property type="entry name" value="Thioredoxin_ResA/DsbE_sf"/>
</dbReference>
<evidence type="ECO:0000259" key="2">
    <source>
        <dbReference type="PROSITE" id="PS51352"/>
    </source>
</evidence>
<dbReference type="InterPro" id="IPR000866">
    <property type="entry name" value="AhpC/TSA"/>
</dbReference>
<reference evidence="4" key="1">
    <citation type="submission" date="2016-10" db="EMBL/GenBank/DDBJ databases">
        <authorList>
            <person name="Varghese N."/>
            <person name="Submissions S."/>
        </authorList>
    </citation>
    <scope>NUCLEOTIDE SEQUENCE [LARGE SCALE GENOMIC DNA]</scope>
    <source>
        <strain evidence="4">DSM 23920</strain>
    </source>
</reference>
<dbReference type="Pfam" id="PF00578">
    <property type="entry name" value="AhpC-TSA"/>
    <property type="match status" value="1"/>
</dbReference>
<evidence type="ECO:0000313" key="4">
    <source>
        <dbReference type="Proteomes" id="UP000199656"/>
    </source>
</evidence>
<proteinExistence type="predicted"/>
<keyword evidence="4" id="KW-1185">Reference proteome</keyword>
<dbReference type="InterPro" id="IPR036249">
    <property type="entry name" value="Thioredoxin-like_sf"/>
</dbReference>
<dbReference type="PROSITE" id="PS51352">
    <property type="entry name" value="THIOREDOXIN_2"/>
    <property type="match status" value="1"/>
</dbReference>
<feature type="chain" id="PRO_5011667953" evidence="1">
    <location>
        <begin position="20"/>
        <end position="539"/>
    </location>
</feature>
<dbReference type="EMBL" id="FNRL01000001">
    <property type="protein sequence ID" value="SDZ93992.1"/>
    <property type="molecule type" value="Genomic_DNA"/>
</dbReference>
<evidence type="ECO:0000313" key="3">
    <source>
        <dbReference type="EMBL" id="SDZ93992.1"/>
    </source>
</evidence>
<sequence>MMRNVLLCCFLAAAINLNAQQRLTVAPSSGQTMEIRYDTAGSPVPSTVDGAWQAIVSYHGKNAVVKTDTLVLKPLKAKHVYAGVLQVPSNAVAFAVAVQKGPATDDNYGNGFLFPLTENGRAVPYSWYSLAMLKQGMYALKKDQQQSLAYMKKEVANNPAAFREFRQPYFNMLVNSPEPADKAMLINLLLEDKDAGETDLTMAQKYLSFLGRKQSADSIANILTTQYPSGIYVRETAMDAVKKETDWTHKQRLFREFINRFPEQSGATQSYEYLSLYQLMALAAAKAGAREEAEKYIQRLQRNADKVNVYTQIASNMQTIDPELARGYIDKALAGIDTSRNFNGLEVYKLAAGLYAGTDTQLARKFSDIVAFHTTAPKVADISEQAIKAQLLNEKVGALSLNDINGNRVDIGKLKGKIVVLDFWATWCKPCIASFQAMQQVMARRPEVVFLYICTFEKNDVVKLVKNFAADHPFPFTYLVDEQLGEQAAYKAFSHYKVTSVPYKVIIDQAGNIRFRTNGFDGNNEELIKELDMMIRILQ</sequence>
<dbReference type="Proteomes" id="UP000199656">
    <property type="component" value="Unassembled WGS sequence"/>
</dbReference>
<dbReference type="GO" id="GO:0016209">
    <property type="term" value="F:antioxidant activity"/>
    <property type="evidence" value="ECO:0007669"/>
    <property type="project" value="InterPro"/>
</dbReference>
<dbReference type="RefSeq" id="WP_089757811.1">
    <property type="nucleotide sequence ID" value="NZ_BKAT01000012.1"/>
</dbReference>
<name>A0A1H3X5U6_9BACT</name>